<sequence length="139" mass="15482">MSAPLTLAVCGNIPQHKLNITVDATASRVDIARLKCMLKCVFSLSEEEAQVLTYLILRGRGAIAKDIAEALGRNPEVVRRALRSLYMHSLVVRRPYPLRRGGRAYLYEVPEHIVEAVAKLCREVQELDELVKSRGNGKG</sequence>
<dbReference type="HOGENOM" id="CLU_1840537_0_0_2"/>
<dbReference type="KEGG" id="hbu:Hbut_0056"/>
<dbReference type="Gene3D" id="1.10.10.10">
    <property type="entry name" value="Winged helix-like DNA-binding domain superfamily/Winged helix DNA-binding domain"/>
    <property type="match status" value="1"/>
</dbReference>
<dbReference type="InterPro" id="IPR036390">
    <property type="entry name" value="WH_DNA-bd_sf"/>
</dbReference>
<dbReference type="OrthoDB" id="14879at2157"/>
<organism evidence="1 2">
    <name type="scientific">Hyperthermus butylicus (strain DSM 5456 / JCM 9403 / PLM1-5)</name>
    <dbReference type="NCBI Taxonomy" id="415426"/>
    <lineage>
        <taxon>Archaea</taxon>
        <taxon>Thermoproteota</taxon>
        <taxon>Thermoprotei</taxon>
        <taxon>Desulfurococcales</taxon>
        <taxon>Pyrodictiaceae</taxon>
        <taxon>Hyperthermus</taxon>
    </lineage>
</organism>
<dbReference type="RefSeq" id="WP_011821251.1">
    <property type="nucleotide sequence ID" value="NC_008818.1"/>
</dbReference>
<name>A2BIX3_HYPBU</name>
<dbReference type="EnsemblBacteria" id="ABM79934">
    <property type="protein sequence ID" value="ABM79934"/>
    <property type="gene ID" value="Hbut_0056"/>
</dbReference>
<dbReference type="Proteomes" id="UP000002593">
    <property type="component" value="Chromosome"/>
</dbReference>
<protein>
    <submittedName>
        <fullName evidence="1">Transcriptional regulator</fullName>
    </submittedName>
</protein>
<evidence type="ECO:0000313" key="1">
    <source>
        <dbReference type="EMBL" id="ABM79934.1"/>
    </source>
</evidence>
<reference evidence="1 2" key="1">
    <citation type="journal article" date="2007" name="Archaea">
        <title>The genome of Hyperthermus butylicus: a sulfur-reducing, peptide fermenting, neutrophilic Crenarchaeote growing up to 108 degrees C.</title>
        <authorList>
            <person name="Brugger K."/>
            <person name="Chen L."/>
            <person name="Stark M."/>
            <person name="Zibat A."/>
            <person name="Redder P."/>
            <person name="Ruepp A."/>
            <person name="Awayez M."/>
            <person name="She Q."/>
            <person name="Garrett R.A."/>
            <person name="Klenk H.P."/>
        </authorList>
    </citation>
    <scope>NUCLEOTIDE SEQUENCE [LARGE SCALE GENOMIC DNA]</scope>
    <source>
        <strain evidence="2">DSM 5456 / JCM 9403 / PLM1-5</strain>
    </source>
</reference>
<dbReference type="EMBL" id="CP000493">
    <property type="protein sequence ID" value="ABM79934.1"/>
    <property type="molecule type" value="Genomic_DNA"/>
</dbReference>
<dbReference type="GeneID" id="4781551"/>
<dbReference type="InterPro" id="IPR036388">
    <property type="entry name" value="WH-like_DNA-bd_sf"/>
</dbReference>
<keyword evidence="2" id="KW-1185">Reference proteome</keyword>
<dbReference type="eggNOG" id="arCOG02242">
    <property type="taxonomic scope" value="Archaea"/>
</dbReference>
<dbReference type="AlphaFoldDB" id="A2BIX3"/>
<proteinExistence type="predicted"/>
<gene>
    <name evidence="1" type="ordered locus">Hbut_0056</name>
</gene>
<evidence type="ECO:0000313" key="2">
    <source>
        <dbReference type="Proteomes" id="UP000002593"/>
    </source>
</evidence>
<accession>A2BIX3</accession>
<dbReference type="SUPFAM" id="SSF46785">
    <property type="entry name" value="Winged helix' DNA-binding domain"/>
    <property type="match status" value="1"/>
</dbReference>
<dbReference type="STRING" id="415426.Hbut_0056"/>